<evidence type="ECO:0000313" key="2">
    <source>
        <dbReference type="Proteomes" id="UP000007460"/>
    </source>
</evidence>
<accession>D5BRS6</accession>
<sequence>MHLYTRFILAMSDNVNIVTRMFAKNANAKFSKTWVKAIICSRQFVQKNRFA</sequence>
<reference evidence="1 2" key="1">
    <citation type="journal article" date="2010" name="J. Bacteriol.">
        <title>Complete genome sequence of "Candidatus Puniceispirillum marinum" IMCC1322, a representative of the SAR116 clade in the Alphaproteobacteria.</title>
        <authorList>
            <person name="Oh H.M."/>
            <person name="Kwon K.K."/>
            <person name="Kang I."/>
            <person name="Kang S.G."/>
            <person name="Lee J.H."/>
            <person name="Kim S.J."/>
            <person name="Cho J.C."/>
        </authorList>
    </citation>
    <scope>NUCLEOTIDE SEQUENCE [LARGE SCALE GENOMIC DNA]</scope>
    <source>
        <strain evidence="1 2">IMCC1322</strain>
    </source>
</reference>
<dbReference type="EMBL" id="CP001751">
    <property type="protein sequence ID" value="ADE38973.1"/>
    <property type="molecule type" value="Genomic_DNA"/>
</dbReference>
<gene>
    <name evidence="1" type="ordered locus">SAR116_0731</name>
</gene>
<dbReference type="HOGENOM" id="CLU_3102947_0_0_5"/>
<protein>
    <submittedName>
        <fullName evidence="1">Uncharacterized protein</fullName>
    </submittedName>
</protein>
<dbReference type="STRING" id="488538.SAR116_0731"/>
<organism evidence="1 2">
    <name type="scientific">Puniceispirillum marinum (strain IMCC1322)</name>
    <dbReference type="NCBI Taxonomy" id="488538"/>
    <lineage>
        <taxon>Bacteria</taxon>
        <taxon>Pseudomonadati</taxon>
        <taxon>Pseudomonadota</taxon>
        <taxon>Alphaproteobacteria</taxon>
        <taxon>Candidatus Puniceispirillales</taxon>
        <taxon>Candidatus Puniceispirillaceae</taxon>
        <taxon>Candidatus Puniceispirillum</taxon>
    </lineage>
</organism>
<dbReference type="AlphaFoldDB" id="D5BRS6"/>
<proteinExistence type="predicted"/>
<keyword evidence="2" id="KW-1185">Reference proteome</keyword>
<name>D5BRS6_PUNMI</name>
<dbReference type="Proteomes" id="UP000007460">
    <property type="component" value="Chromosome"/>
</dbReference>
<dbReference type="KEGG" id="apb:SAR116_0731"/>
<evidence type="ECO:0000313" key="1">
    <source>
        <dbReference type="EMBL" id="ADE38973.1"/>
    </source>
</evidence>